<dbReference type="CDD" id="cd24012">
    <property type="entry name" value="ASKHA_NBD_KDGal-kinase"/>
    <property type="match status" value="1"/>
</dbReference>
<keyword evidence="2" id="KW-1185">Reference proteome</keyword>
<organism evidence="1 2">
    <name type="scientific">Salinicoccus hispanicus</name>
    <dbReference type="NCBI Taxonomy" id="157225"/>
    <lineage>
        <taxon>Bacteria</taxon>
        <taxon>Bacillati</taxon>
        <taxon>Bacillota</taxon>
        <taxon>Bacilli</taxon>
        <taxon>Bacillales</taxon>
        <taxon>Staphylococcaceae</taxon>
        <taxon>Salinicoccus</taxon>
    </lineage>
</organism>
<dbReference type="AlphaFoldDB" id="A0A6N8U2Y3"/>
<dbReference type="GO" id="GO:0034194">
    <property type="term" value="P:D-galactonate catabolic process"/>
    <property type="evidence" value="ECO:0007669"/>
    <property type="project" value="InterPro"/>
</dbReference>
<reference evidence="1 2" key="1">
    <citation type="submission" date="2019-12" db="EMBL/GenBank/DDBJ databases">
        <title>Salinicoccus cyprini sp. nov., isolated from gastro-intestinal tract of mirror carp, Cyprinus carpio var. specularis, collected from Gobind Sagar Reservoir, Himachal Pradesh, India.</title>
        <authorList>
            <person name="Talwar C."/>
            <person name="Singh A.K."/>
            <person name="Lal R."/>
            <person name="Negi R.K."/>
        </authorList>
    </citation>
    <scope>NUCLEOTIDE SEQUENCE [LARGE SCALE GENOMIC DNA]</scope>
    <source>
        <strain evidence="1 2">J-82</strain>
    </source>
</reference>
<dbReference type="Pfam" id="PF05035">
    <property type="entry name" value="DGOK"/>
    <property type="match status" value="1"/>
</dbReference>
<comment type="caution">
    <text evidence="1">The sequence shown here is derived from an EMBL/GenBank/DDBJ whole genome shotgun (WGS) entry which is preliminary data.</text>
</comment>
<keyword evidence="1" id="KW-0418">Kinase</keyword>
<gene>
    <name evidence="1" type="ORF">GQ671_08845</name>
</gene>
<dbReference type="Gene3D" id="3.30.420.300">
    <property type="entry name" value="2-keto-3-deoxy-galactonokinase, substrate binding domain"/>
    <property type="match status" value="1"/>
</dbReference>
<keyword evidence="1" id="KW-0808">Transferase</keyword>
<dbReference type="InterPro" id="IPR043129">
    <property type="entry name" value="ATPase_NBD"/>
</dbReference>
<dbReference type="SUPFAM" id="SSF53067">
    <property type="entry name" value="Actin-like ATPase domain"/>
    <property type="match status" value="1"/>
</dbReference>
<dbReference type="InterPro" id="IPR007729">
    <property type="entry name" value="DGOK"/>
</dbReference>
<sequence>MKKVADEMYVILIDSGTTNTRIRIVDEQSKAVIDALKIEVGVKNAAMDKSNQGLKEAIEQGMEEVLGKNSLGKSDIVHIIASGMITSNLGLKEVPHVVAPAEISDFSRGMDQDEIYGIPCHFIPGMKNKDIDGDGTIEDIREMDIMRGEEVEVFGLLEQMDISGEGIIILPGSHTKFVRVNKDKELVSCFSTLGGELVQAVQGNTILSSSLEDGLIDTLEMDHLENGYFKTKEEGLTRSLFGVRLLDMYTNISGNQRANYLLGAIYHEDVQALKFYTDGLDLDWFIVGGSEILKDSMSHLLSLEFSDKKIIKATQEVVEQSYIIGSIMIQDN</sequence>
<protein>
    <submittedName>
        <fullName evidence="1">2-dehydro-3-deoxygalactonokinase</fullName>
    </submittedName>
</protein>
<proteinExistence type="predicted"/>
<dbReference type="OrthoDB" id="256574at2"/>
<dbReference type="Gene3D" id="3.30.420.310">
    <property type="entry name" value="2-keto-3-deoxy-galactonokinase, C-terminal domain"/>
    <property type="match status" value="1"/>
</dbReference>
<evidence type="ECO:0000313" key="1">
    <source>
        <dbReference type="EMBL" id="MXQ51376.1"/>
    </source>
</evidence>
<dbReference type="InterPro" id="IPR042257">
    <property type="entry name" value="DGOK_C"/>
</dbReference>
<dbReference type="InterPro" id="IPR042258">
    <property type="entry name" value="DGOK_N"/>
</dbReference>
<accession>A0A6N8U2Y3</accession>
<dbReference type="EMBL" id="WUUK01000003">
    <property type="protein sequence ID" value="MXQ51376.1"/>
    <property type="molecule type" value="Genomic_DNA"/>
</dbReference>
<dbReference type="GO" id="GO:0008671">
    <property type="term" value="F:2-dehydro-3-deoxygalactonokinase activity"/>
    <property type="evidence" value="ECO:0007669"/>
    <property type="project" value="InterPro"/>
</dbReference>
<dbReference type="Proteomes" id="UP000436284">
    <property type="component" value="Unassembled WGS sequence"/>
</dbReference>
<name>A0A6N8U2Y3_9STAP</name>
<evidence type="ECO:0000313" key="2">
    <source>
        <dbReference type="Proteomes" id="UP000436284"/>
    </source>
</evidence>